<comment type="caution">
    <text evidence="1">The sequence shown here is derived from an EMBL/GenBank/DDBJ whole genome shotgun (WGS) entry which is preliminary data.</text>
</comment>
<name>A0A545TIP7_9GAMM</name>
<sequence>METPLARIFLIGLLFVATSISSVIAVEVEGLYQVEVPVADQSNKNQWGAMLEGFKVVLIRKSGSRQILTTEESRQAYRKVKAYVQRFQYLPNPEPETEFPYVLKLDFEPRLVEELIQEAGMPIWGSNRPVTIMWLAAEENFNRQILKDDAENPISGLLKVDAKRRGIPIIFPLMDLEDELNVTISDVWGRFNNTVVNASSRYGADSVVAGRLAKIGEVWQAKLSYINQGEEQFLEFDVESPELLTETLTDRVAELLCQRYCVVEALASRQIAIQVSGVNNFASFKSVQDYLQGLSSIRKIEVNKISANIIRFSATLLGDVQSVKDGIKLGRKMIVEVAPEIDPFAKPINPPVATDGDQMIEGSSGFDIPVSELTSPNLAQTGEGEVVAPVSQNENTEALTEMEGIQDVVLYYRWTE</sequence>
<accession>A0A545TIP7</accession>
<dbReference type="AlphaFoldDB" id="A0A545TIP7"/>
<dbReference type="EMBL" id="VIKR01000001">
    <property type="protein sequence ID" value="TQV77083.1"/>
    <property type="molecule type" value="Genomic_DNA"/>
</dbReference>
<gene>
    <name evidence="1" type="ORF">FLL45_03785</name>
</gene>
<proteinExistence type="predicted"/>
<organism evidence="1 2">
    <name type="scientific">Aliikangiella marina</name>
    <dbReference type="NCBI Taxonomy" id="1712262"/>
    <lineage>
        <taxon>Bacteria</taxon>
        <taxon>Pseudomonadati</taxon>
        <taxon>Pseudomonadota</taxon>
        <taxon>Gammaproteobacteria</taxon>
        <taxon>Oceanospirillales</taxon>
        <taxon>Pleioneaceae</taxon>
        <taxon>Aliikangiella</taxon>
    </lineage>
</organism>
<keyword evidence="2" id="KW-1185">Reference proteome</keyword>
<dbReference type="Proteomes" id="UP000317839">
    <property type="component" value="Unassembled WGS sequence"/>
</dbReference>
<evidence type="ECO:0000313" key="2">
    <source>
        <dbReference type="Proteomes" id="UP000317839"/>
    </source>
</evidence>
<reference evidence="1 2" key="1">
    <citation type="submission" date="2019-06" db="EMBL/GenBank/DDBJ databases">
        <title>Draft genome of Aliikangiella marina GYP-15.</title>
        <authorList>
            <person name="Wang G."/>
        </authorList>
    </citation>
    <scope>NUCLEOTIDE SEQUENCE [LARGE SCALE GENOMIC DNA]</scope>
    <source>
        <strain evidence="1 2">GYP-15</strain>
    </source>
</reference>
<dbReference type="Pfam" id="PF09839">
    <property type="entry name" value="DUF2066"/>
    <property type="match status" value="1"/>
</dbReference>
<evidence type="ECO:0000313" key="1">
    <source>
        <dbReference type="EMBL" id="TQV77083.1"/>
    </source>
</evidence>
<protein>
    <submittedName>
        <fullName evidence="1">DUF2066 domain-containing protein</fullName>
    </submittedName>
</protein>
<dbReference type="OrthoDB" id="6195299at2"/>
<dbReference type="InterPro" id="IPR018642">
    <property type="entry name" value="DUF2066"/>
</dbReference>